<dbReference type="SUPFAM" id="SSF82171">
    <property type="entry name" value="DPP6 N-terminal domain-like"/>
    <property type="match status" value="1"/>
</dbReference>
<dbReference type="Gene3D" id="3.40.50.1820">
    <property type="entry name" value="alpha/beta hydrolase"/>
    <property type="match status" value="1"/>
</dbReference>
<dbReference type="Pfam" id="PF00326">
    <property type="entry name" value="Peptidase_S9"/>
    <property type="match status" value="1"/>
</dbReference>
<evidence type="ECO:0000259" key="2">
    <source>
        <dbReference type="Pfam" id="PF00326"/>
    </source>
</evidence>
<protein>
    <recommendedName>
        <fullName evidence="2">Peptidase S9 prolyl oligopeptidase catalytic domain-containing protein</fullName>
    </recommendedName>
</protein>
<evidence type="ECO:0000313" key="3">
    <source>
        <dbReference type="EMBL" id="OQP66099.1"/>
    </source>
</evidence>
<dbReference type="PANTHER" id="PTHR42776:SF27">
    <property type="entry name" value="DIPEPTIDYL PEPTIDASE FAMILY MEMBER 6"/>
    <property type="match status" value="1"/>
</dbReference>
<organism evidence="3 4">
    <name type="scientific">Niastella populi</name>
    <dbReference type="NCBI Taxonomy" id="550983"/>
    <lineage>
        <taxon>Bacteria</taxon>
        <taxon>Pseudomonadati</taxon>
        <taxon>Bacteroidota</taxon>
        <taxon>Chitinophagia</taxon>
        <taxon>Chitinophagales</taxon>
        <taxon>Chitinophagaceae</taxon>
        <taxon>Niastella</taxon>
    </lineage>
</organism>
<dbReference type="InterPro" id="IPR001375">
    <property type="entry name" value="Peptidase_S9_cat"/>
</dbReference>
<sequence>MGYFTLDNKHAVLKTKNDSLLVWKLGSDLESSIPAVTSYTYTNNGKDEWIAYRTRNKEKHLFVRHLATSKEQVYPSAKEYLFSANGSTLFIKEELNNGGAKTECLLYVNLKTGKEKKIWQGTNSGNFVFDPSGNGLLFTIHKGEADNEIWYYNQNTESAVLKVNNQTTGIENNLIVTGTDLKFSKDGKNIFFKLQERLPKADPNAVKVDIWHYNEQLHSSQPTGPLKYLAVISNDQNTVIRLEKENERIIGQPDAHNEYIVVSDKANLRGQQFWNRNARYSVNLMSTKTGSRTIIRDTATSFNCKFSPDSQYFIYYDYQQKAYFSFDLQNHIAKNITRGIPFSLSNEELNDYDITLQHPVGLGGWVKQGEKLFPIIYDDYDVWVVDPAAEKLPVNLTNGYGRLHHIKFRLVFENDYGIEGKDVIYKKEKPILLTAFNTLSKDNGFFSARPERKGNPAKLTMEAYNYYQIKSQAYSTQSLLPPMQPVKALHKNVWVVRRSSGRESPNYFVTSDFKSFSPVSNIYPEKNYNWLTSELHQWQSLDGKTLQGILYKPENFDSTKKYPVIFHYYERLSDGLNIYTDPVASFGPINIPYFVSNGYLVFVPDIVYTIGEPGKSVVSSVVSAAKYLSKSPWIDSAKMGLQGHSFGGYETAYLVTHTNLFAAAAEANGHTDLISGYGALQGGGSARWHFEIYQFRTQSTLWKNPEIFIKNSPIFNVPNISTPLLIMHPKGDPIVPWSQAVEFFNALHRLSKKVWMLQYDEGGHGIGGKDAMDYTIRLTQFFDHYLKGTPAPKWMVSGVPARLKGIESGY</sequence>
<dbReference type="Proteomes" id="UP000192276">
    <property type="component" value="Unassembled WGS sequence"/>
</dbReference>
<comment type="caution">
    <text evidence="3">The sequence shown here is derived from an EMBL/GenBank/DDBJ whole genome shotgun (WGS) entry which is preliminary data.</text>
</comment>
<dbReference type="InterPro" id="IPR011042">
    <property type="entry name" value="6-blade_b-propeller_TolB-like"/>
</dbReference>
<proteinExistence type="predicted"/>
<dbReference type="InterPro" id="IPR029058">
    <property type="entry name" value="AB_hydrolase_fold"/>
</dbReference>
<reference evidence="4" key="1">
    <citation type="submission" date="2016-04" db="EMBL/GenBank/DDBJ databases">
        <authorList>
            <person name="Chen L."/>
            <person name="Zhuang W."/>
            <person name="Wang G."/>
        </authorList>
    </citation>
    <scope>NUCLEOTIDE SEQUENCE [LARGE SCALE GENOMIC DNA]</scope>
    <source>
        <strain evidence="4">208</strain>
    </source>
</reference>
<accession>A0A1V9G624</accession>
<evidence type="ECO:0000256" key="1">
    <source>
        <dbReference type="ARBA" id="ARBA00022801"/>
    </source>
</evidence>
<dbReference type="PANTHER" id="PTHR42776">
    <property type="entry name" value="SERINE PEPTIDASE S9 FAMILY MEMBER"/>
    <property type="match status" value="1"/>
</dbReference>
<dbReference type="EMBL" id="LWBP01000059">
    <property type="protein sequence ID" value="OQP66099.1"/>
    <property type="molecule type" value="Genomic_DNA"/>
</dbReference>
<dbReference type="GO" id="GO:0006508">
    <property type="term" value="P:proteolysis"/>
    <property type="evidence" value="ECO:0007669"/>
    <property type="project" value="InterPro"/>
</dbReference>
<dbReference type="SUPFAM" id="SSF53474">
    <property type="entry name" value="alpha/beta-Hydrolases"/>
    <property type="match status" value="1"/>
</dbReference>
<name>A0A1V9G624_9BACT</name>
<keyword evidence="4" id="KW-1185">Reference proteome</keyword>
<dbReference type="Gene3D" id="2.120.10.30">
    <property type="entry name" value="TolB, C-terminal domain"/>
    <property type="match status" value="1"/>
</dbReference>
<evidence type="ECO:0000313" key="4">
    <source>
        <dbReference type="Proteomes" id="UP000192276"/>
    </source>
</evidence>
<gene>
    <name evidence="3" type="ORF">A4R26_33540</name>
</gene>
<dbReference type="AlphaFoldDB" id="A0A1V9G624"/>
<dbReference type="GO" id="GO:0004252">
    <property type="term" value="F:serine-type endopeptidase activity"/>
    <property type="evidence" value="ECO:0007669"/>
    <property type="project" value="TreeGrafter"/>
</dbReference>
<feature type="domain" description="Peptidase S9 prolyl oligopeptidase catalytic" evidence="2">
    <location>
        <begin position="612"/>
        <end position="788"/>
    </location>
</feature>
<keyword evidence="1" id="KW-0378">Hydrolase</keyword>